<dbReference type="AlphaFoldDB" id="A0A0M9DGF7"/>
<gene>
    <name evidence="1" type="ORF">ADM90_23035</name>
</gene>
<protein>
    <submittedName>
        <fullName evidence="1">Uncharacterized protein</fullName>
    </submittedName>
</protein>
<organism evidence="1 2">
    <name type="scientific">Lysinibacillus macroides</name>
    <dbReference type="NCBI Taxonomy" id="33935"/>
    <lineage>
        <taxon>Bacteria</taxon>
        <taxon>Bacillati</taxon>
        <taxon>Bacillota</taxon>
        <taxon>Bacilli</taxon>
        <taxon>Bacillales</taxon>
        <taxon>Bacillaceae</taxon>
        <taxon>Lysinibacillus</taxon>
    </lineage>
</organism>
<evidence type="ECO:0000313" key="2">
    <source>
        <dbReference type="Proteomes" id="UP000037977"/>
    </source>
</evidence>
<keyword evidence="2" id="KW-1185">Reference proteome</keyword>
<evidence type="ECO:0000313" key="1">
    <source>
        <dbReference type="EMBL" id="KOY80083.1"/>
    </source>
</evidence>
<comment type="caution">
    <text evidence="1">The sequence shown here is derived from an EMBL/GenBank/DDBJ whole genome shotgun (WGS) entry which is preliminary data.</text>
</comment>
<dbReference type="PATRIC" id="fig|33935.3.peg.3860"/>
<accession>A0A0M9DGF7</accession>
<dbReference type="RefSeq" id="WP_053997179.1">
    <property type="nucleotide sequence ID" value="NZ_CP065643.1"/>
</dbReference>
<reference evidence="1 2" key="1">
    <citation type="submission" date="2015-07" db="EMBL/GenBank/DDBJ databases">
        <title>Genome sequencing project for genomic taxonomy and phylogenomics of Bacillus-like bacteria.</title>
        <authorList>
            <person name="Liu B."/>
            <person name="Wang J."/>
            <person name="Zhu Y."/>
            <person name="Liu G."/>
            <person name="Chen Q."/>
            <person name="Chen Z."/>
            <person name="Che J."/>
            <person name="Ge C."/>
            <person name="Shi H."/>
            <person name="Pan Z."/>
            <person name="Liu X."/>
        </authorList>
    </citation>
    <scope>NUCLEOTIDE SEQUENCE [LARGE SCALE GENOMIC DNA]</scope>
    <source>
        <strain evidence="1 2">DSM 54</strain>
    </source>
</reference>
<dbReference type="EMBL" id="LGCI01000014">
    <property type="protein sequence ID" value="KOY80083.1"/>
    <property type="molecule type" value="Genomic_DNA"/>
</dbReference>
<proteinExistence type="predicted"/>
<sequence length="139" mass="14665">MPATRSHDVIAIRPGLSIGLNDRSSITGYLKHNGSIVQNYTKGHSNIKDISGGVGLSMSLPSGGTSMSHGLTMIVISNRDPFTAYGSFQHAQSAVTLADSKAYNINSSGLGSVIDFTNTTTRSKYDAMQGVNVHGVQIH</sequence>
<name>A0A0M9DGF7_9BACI</name>
<dbReference type="Proteomes" id="UP000037977">
    <property type="component" value="Unassembled WGS sequence"/>
</dbReference>
<dbReference type="STRING" id="33935.ADM90_23035"/>